<keyword evidence="1" id="KW-0732">Signal</keyword>
<reference evidence="2 3" key="1">
    <citation type="submission" date="2022-10" db="EMBL/GenBank/DDBJ databases">
        <title>Chitinophaga nivalis PC15 sp. nov., isolated from Pyeongchang county, South Korea.</title>
        <authorList>
            <person name="Trinh H.N."/>
        </authorList>
    </citation>
    <scope>NUCLEOTIDE SEQUENCE [LARGE SCALE GENOMIC DNA]</scope>
    <source>
        <strain evidence="2 3">PC14</strain>
    </source>
</reference>
<protein>
    <recommendedName>
        <fullName evidence="4">Aminopeptidase</fullName>
    </recommendedName>
</protein>
<evidence type="ECO:0000313" key="3">
    <source>
        <dbReference type="Proteomes" id="UP001207742"/>
    </source>
</evidence>
<sequence length="344" mass="39202">MRNIMRYIPFFLLNSLIVCYTIPAKAQQTTTSAAASIQHWMTAWELVSDHIFHLSPTSAPELLFFDDTYSYTTSATSAPNGTPFKGPAFRGKQLPWRVAPYRDSLILPNATKVPVGLMSFAAPFKNGNGFFVMGTPPYWEKAGIQSQELGLKKMLTGVFLHEFAHTRQFNGIGRLVDSIEQQHAFTTINLTDDIVQDYFKKDSIYVREFQQEVNKFYEAAFTTDNTLFIKLVKEALSLLRQRQAKYFTGEKAVLKPLDDIFLSMEGLGQYTAVRWLIHPRGGNLSFDTAVEGFRRKRNQWSQEEGLAMYLVLNKLAPPDWEHDIFGSQPRFITDLLEAAVNSRQ</sequence>
<evidence type="ECO:0000313" key="2">
    <source>
        <dbReference type="EMBL" id="MCW3487728.1"/>
    </source>
</evidence>
<comment type="caution">
    <text evidence="2">The sequence shown here is derived from an EMBL/GenBank/DDBJ whole genome shotgun (WGS) entry which is preliminary data.</text>
</comment>
<keyword evidence="3" id="KW-1185">Reference proteome</keyword>
<organism evidence="2 3">
    <name type="scientific">Chitinophaga nivalis</name>
    <dbReference type="NCBI Taxonomy" id="2991709"/>
    <lineage>
        <taxon>Bacteria</taxon>
        <taxon>Pseudomonadati</taxon>
        <taxon>Bacteroidota</taxon>
        <taxon>Chitinophagia</taxon>
        <taxon>Chitinophagales</taxon>
        <taxon>Chitinophagaceae</taxon>
        <taxon>Chitinophaga</taxon>
    </lineage>
</organism>
<proteinExistence type="predicted"/>
<gene>
    <name evidence="2" type="ORF">OL497_27795</name>
</gene>
<accession>A0ABT3IUS5</accession>
<name>A0ABT3IUS5_9BACT</name>
<feature type="chain" id="PRO_5046901118" description="Aminopeptidase" evidence="1">
    <location>
        <begin position="27"/>
        <end position="344"/>
    </location>
</feature>
<feature type="signal peptide" evidence="1">
    <location>
        <begin position="1"/>
        <end position="26"/>
    </location>
</feature>
<evidence type="ECO:0000256" key="1">
    <source>
        <dbReference type="SAM" id="SignalP"/>
    </source>
</evidence>
<dbReference type="Proteomes" id="UP001207742">
    <property type="component" value="Unassembled WGS sequence"/>
</dbReference>
<dbReference type="EMBL" id="JAPDNS010000002">
    <property type="protein sequence ID" value="MCW3487728.1"/>
    <property type="molecule type" value="Genomic_DNA"/>
</dbReference>
<dbReference type="RefSeq" id="WP_264734533.1">
    <property type="nucleotide sequence ID" value="NZ_JAPDNR010000001.1"/>
</dbReference>
<evidence type="ECO:0008006" key="4">
    <source>
        <dbReference type="Google" id="ProtNLM"/>
    </source>
</evidence>